<gene>
    <name evidence="12" type="ORF">BN11_770003</name>
</gene>
<feature type="domain" description="Alpha-D-phosphohexomutase alpha/beta/alpha" evidence="11">
    <location>
        <begin position="322"/>
        <end position="424"/>
    </location>
</feature>
<dbReference type="InterPro" id="IPR016055">
    <property type="entry name" value="A-D-PHexomutase_a/b/a-I/II/III"/>
</dbReference>
<name>W6K4S2_9MICO</name>
<keyword evidence="13" id="KW-1185">Reference proteome</keyword>
<dbReference type="GO" id="GO:0000287">
    <property type="term" value="F:magnesium ion binding"/>
    <property type="evidence" value="ECO:0007669"/>
    <property type="project" value="InterPro"/>
</dbReference>
<evidence type="ECO:0000259" key="9">
    <source>
        <dbReference type="Pfam" id="PF02878"/>
    </source>
</evidence>
<dbReference type="PANTHER" id="PTHR45745">
    <property type="entry name" value="PHOSPHOMANNOMUTASE 45A"/>
    <property type="match status" value="1"/>
</dbReference>
<reference evidence="12 13" key="1">
    <citation type="journal article" date="2013" name="ISME J.">
        <title>A metabolic model for members of the genus Tetrasphaera involved in enhanced biological phosphorus removal.</title>
        <authorList>
            <person name="Kristiansen R."/>
            <person name="Nguyen H.T.T."/>
            <person name="Saunders A.M."/>
            <person name="Nielsen J.L."/>
            <person name="Wimmer R."/>
            <person name="Le V.Q."/>
            <person name="McIlroy S.J."/>
            <person name="Petrovski S."/>
            <person name="Seviour R.J."/>
            <person name="Calteau A."/>
            <person name="Nielsen K.L."/>
            <person name="Nielsen P.H."/>
        </authorList>
    </citation>
    <scope>NUCLEOTIDE SEQUENCE [LARGE SCALE GENOMIC DNA]</scope>
    <source>
        <strain evidence="12 13">Ben110</strain>
    </source>
</reference>
<evidence type="ECO:0000256" key="1">
    <source>
        <dbReference type="ARBA" id="ARBA00001946"/>
    </source>
</evidence>
<proteinExistence type="inferred from homology"/>
<dbReference type="InterPro" id="IPR005843">
    <property type="entry name" value="A-D-PHexomutase_C"/>
</dbReference>
<dbReference type="Pfam" id="PF02879">
    <property type="entry name" value="PGM_PMM_II"/>
    <property type="match status" value="1"/>
</dbReference>
<evidence type="ECO:0000313" key="13">
    <source>
        <dbReference type="Proteomes" id="UP000035763"/>
    </source>
</evidence>
<sequence>MPSAPDLLDAARAWAADDPDPQTRAELEAVIAAASEGDKEAVADLADRFSGMLEFGTAGLRGALGAGPNRMNRAVVIHAAAGLTAYLKSVAPEPFVVIGFDARTNSDVFARDTAAVVCGAGGRAAVLPRPLPTPVLAYAIRFLGADAGVMVTASHNPPQDNGYKVYVGDGSQIVPPVDGLIAAAIAGVESVASVPMADDGWETLTDDVLDAYVADIATIVSPLAPRELTVVHTAMHGVGTETIQRAFAAANFPQPISVAAQAEPDPMFPTVSFPNPEEPGAMDLALDLAEQTGPDLVIANDPDADRCAAAIPGPGGWRMLRGDEVGALLGAHILDRGVPEGGRFANSIVSSRLLGAMAAKAGVSHEETLTGFKWIGRVPSLAFGYEEALGYCVDAAHVRDKDGISAALLLAELAAERKADGSDLQTVLDDLAIEHGVYATDAFSVRVDDLSLIGAIMARLRATPLTEVGGIPVARQQDLAVGVDGLLPTEGLRYYPPHHSRIIVRPSGTEPKLKIYLEVIEPVDNAADLSQARTRAAGRLSGIRAAMEATTRP</sequence>
<dbReference type="OrthoDB" id="9806956at2"/>
<dbReference type="Pfam" id="PF02878">
    <property type="entry name" value="PGM_PMM_I"/>
    <property type="match status" value="1"/>
</dbReference>
<dbReference type="Pfam" id="PF02880">
    <property type="entry name" value="PGM_PMM_III"/>
    <property type="match status" value="1"/>
</dbReference>
<keyword evidence="6 12" id="KW-0413">Isomerase</keyword>
<feature type="domain" description="Alpha-D-phosphohexomutase alpha/beta/alpha" evidence="9">
    <location>
        <begin position="53"/>
        <end position="187"/>
    </location>
</feature>
<evidence type="ECO:0000259" key="11">
    <source>
        <dbReference type="Pfam" id="PF02880"/>
    </source>
</evidence>
<keyword evidence="3" id="KW-0597">Phosphoprotein</keyword>
<feature type="domain" description="Alpha-D-phosphohexomutase alpha/beta/alpha" evidence="10">
    <location>
        <begin position="210"/>
        <end position="310"/>
    </location>
</feature>
<dbReference type="SUPFAM" id="SSF53738">
    <property type="entry name" value="Phosphoglucomutase, first 3 domains"/>
    <property type="match status" value="3"/>
</dbReference>
<dbReference type="Proteomes" id="UP000035763">
    <property type="component" value="Unassembled WGS sequence"/>
</dbReference>
<protein>
    <submittedName>
        <fullName evidence="12">Putative phosphomannomutase</fullName>
        <ecNumber evidence="12">5.4.2.8</ecNumber>
    </submittedName>
</protein>
<dbReference type="PROSITE" id="PS00710">
    <property type="entry name" value="PGM_PMM"/>
    <property type="match status" value="1"/>
</dbReference>
<dbReference type="InterPro" id="IPR036900">
    <property type="entry name" value="A-D-PHexomutase_C_sf"/>
</dbReference>
<dbReference type="CDD" id="cd05799">
    <property type="entry name" value="PGM2"/>
    <property type="match status" value="1"/>
</dbReference>
<dbReference type="STRING" id="1193182.BN11_770003"/>
<dbReference type="GO" id="GO:0004615">
    <property type="term" value="F:phosphomannomutase activity"/>
    <property type="evidence" value="ECO:0007669"/>
    <property type="project" value="UniProtKB-EC"/>
</dbReference>
<evidence type="ECO:0000256" key="6">
    <source>
        <dbReference type="ARBA" id="ARBA00023235"/>
    </source>
</evidence>
<dbReference type="InterPro" id="IPR016066">
    <property type="entry name" value="A-D-PHexomutase_CS"/>
</dbReference>
<dbReference type="Gene3D" id="3.30.310.50">
    <property type="entry name" value="Alpha-D-phosphohexomutase, C-terminal domain"/>
    <property type="match status" value="1"/>
</dbReference>
<evidence type="ECO:0000256" key="3">
    <source>
        <dbReference type="ARBA" id="ARBA00022553"/>
    </source>
</evidence>
<comment type="similarity">
    <text evidence="2 7">Belongs to the phosphohexose mutase family.</text>
</comment>
<organism evidence="12 13">
    <name type="scientific">Nostocoides australiense Ben110</name>
    <dbReference type="NCBI Taxonomy" id="1193182"/>
    <lineage>
        <taxon>Bacteria</taxon>
        <taxon>Bacillati</taxon>
        <taxon>Actinomycetota</taxon>
        <taxon>Actinomycetes</taxon>
        <taxon>Micrococcales</taxon>
        <taxon>Intrasporangiaceae</taxon>
        <taxon>Nostocoides</taxon>
    </lineage>
</organism>
<dbReference type="EC" id="5.4.2.8" evidence="12"/>
<dbReference type="GO" id="GO:0005975">
    <property type="term" value="P:carbohydrate metabolic process"/>
    <property type="evidence" value="ECO:0007669"/>
    <property type="project" value="InterPro"/>
</dbReference>
<dbReference type="PANTHER" id="PTHR45745:SF1">
    <property type="entry name" value="PHOSPHOGLUCOMUTASE 2B-RELATED"/>
    <property type="match status" value="1"/>
</dbReference>
<feature type="domain" description="Alpha-D-phosphohexomutase C-terminal" evidence="8">
    <location>
        <begin position="501"/>
        <end position="520"/>
    </location>
</feature>
<evidence type="ECO:0000259" key="10">
    <source>
        <dbReference type="Pfam" id="PF02879"/>
    </source>
</evidence>
<keyword evidence="5 7" id="KW-0460">Magnesium</keyword>
<dbReference type="GO" id="GO:0008973">
    <property type="term" value="F:phosphopentomutase activity"/>
    <property type="evidence" value="ECO:0007669"/>
    <property type="project" value="TreeGrafter"/>
</dbReference>
<keyword evidence="4 7" id="KW-0479">Metal-binding</keyword>
<dbReference type="InterPro" id="IPR005844">
    <property type="entry name" value="A-D-PHexomutase_a/b/a-I"/>
</dbReference>
<dbReference type="SUPFAM" id="SSF55957">
    <property type="entry name" value="Phosphoglucomutase, C-terminal domain"/>
    <property type="match status" value="1"/>
</dbReference>
<dbReference type="RefSeq" id="WP_048696055.1">
    <property type="nucleotide sequence ID" value="NZ_HG764815.1"/>
</dbReference>
<dbReference type="PRINTS" id="PR00509">
    <property type="entry name" value="PGMPMM"/>
</dbReference>
<evidence type="ECO:0000313" key="12">
    <source>
        <dbReference type="EMBL" id="CCH75509.1"/>
    </source>
</evidence>
<comment type="cofactor">
    <cofactor evidence="1">
        <name>Mg(2+)</name>
        <dbReference type="ChEBI" id="CHEBI:18420"/>
    </cofactor>
</comment>
<accession>W6K4S2</accession>
<evidence type="ECO:0000256" key="7">
    <source>
        <dbReference type="RuleBase" id="RU004326"/>
    </source>
</evidence>
<dbReference type="InterPro" id="IPR005841">
    <property type="entry name" value="Alpha-D-phosphohexomutase_SF"/>
</dbReference>
<evidence type="ECO:0000256" key="4">
    <source>
        <dbReference type="ARBA" id="ARBA00022723"/>
    </source>
</evidence>
<dbReference type="Pfam" id="PF00408">
    <property type="entry name" value="PGM_PMM_IV"/>
    <property type="match status" value="1"/>
</dbReference>
<comment type="caution">
    <text evidence="12">The sequence shown here is derived from an EMBL/GenBank/DDBJ whole genome shotgun (WGS) entry which is preliminary data.</text>
</comment>
<evidence type="ECO:0000256" key="2">
    <source>
        <dbReference type="ARBA" id="ARBA00010231"/>
    </source>
</evidence>
<dbReference type="InterPro" id="IPR005846">
    <property type="entry name" value="A-D-PHexomutase_a/b/a-III"/>
</dbReference>
<evidence type="ECO:0000259" key="8">
    <source>
        <dbReference type="Pfam" id="PF00408"/>
    </source>
</evidence>
<evidence type="ECO:0000256" key="5">
    <source>
        <dbReference type="ARBA" id="ARBA00022842"/>
    </source>
</evidence>
<dbReference type="Gene3D" id="3.40.120.10">
    <property type="entry name" value="Alpha-D-Glucose-1,6-Bisphosphate, subunit A, domain 3"/>
    <property type="match status" value="3"/>
</dbReference>
<dbReference type="InterPro" id="IPR005845">
    <property type="entry name" value="A-D-PHexomutase_a/b/a-II"/>
</dbReference>
<dbReference type="GO" id="GO:0006166">
    <property type="term" value="P:purine ribonucleoside salvage"/>
    <property type="evidence" value="ECO:0007669"/>
    <property type="project" value="TreeGrafter"/>
</dbReference>
<dbReference type="EMBL" id="CAJA01000504">
    <property type="protein sequence ID" value="CCH75509.1"/>
    <property type="molecule type" value="Genomic_DNA"/>
</dbReference>
<dbReference type="AlphaFoldDB" id="W6K4S2"/>